<organism evidence="4">
    <name type="scientific">Guillardia theta (strain CCMP2712)</name>
    <name type="common">Cryptophyte</name>
    <dbReference type="NCBI Taxonomy" id="905079"/>
    <lineage>
        <taxon>Eukaryota</taxon>
        <taxon>Cryptophyceae</taxon>
        <taxon>Pyrenomonadales</taxon>
        <taxon>Geminigeraceae</taxon>
        <taxon>Guillardia</taxon>
    </lineage>
</organism>
<dbReference type="EMBL" id="JH993261">
    <property type="protein sequence ID" value="EKX31566.1"/>
    <property type="molecule type" value="Genomic_DNA"/>
</dbReference>
<dbReference type="EnsemblProtists" id="EKX31566">
    <property type="protein sequence ID" value="EKX31566"/>
    <property type="gene ID" value="GUITHDRAFT_122239"/>
</dbReference>
<dbReference type="PANTHER" id="PTHR47483:SF1">
    <property type="entry name" value="BETA-ARABINOFURANOSYLTRANSFERASE RAY1"/>
    <property type="match status" value="1"/>
</dbReference>
<evidence type="ECO:0000313" key="6">
    <source>
        <dbReference type="Proteomes" id="UP000011087"/>
    </source>
</evidence>
<dbReference type="HOGENOM" id="CLU_408540_0_0_1"/>
<accession>L1I5P8</accession>
<keyword evidence="2" id="KW-1133">Transmembrane helix</keyword>
<evidence type="ECO:0000256" key="1">
    <source>
        <dbReference type="SAM" id="MobiDB-lite"/>
    </source>
</evidence>
<keyword evidence="6" id="KW-1185">Reference proteome</keyword>
<keyword evidence="2" id="KW-0812">Transmembrane</keyword>
<name>L1I5P8_GUITC</name>
<dbReference type="InterPro" id="IPR036779">
    <property type="entry name" value="LysM_dom_sf"/>
</dbReference>
<feature type="region of interest" description="Disordered" evidence="1">
    <location>
        <begin position="57"/>
        <end position="96"/>
    </location>
</feature>
<sequence length="673" mass="75305">MRKRDKFTGILPRPTTTNLLGMHITRMFLPVTLIFAMLIILTYMHLPNSDLGVNNLPREDREGLSTGKGSNGTEEAVKKEISPAGKKHRDSVRGERPVLDFSPSELSELIPKVRPHTQDNLACTEVIHREEAELKKVAQTYVSKTLRIWPSVGPSSGGKQIFILPQSQESRSDQGVHCQFGIARTRAGYDAWYDLLVCNPTPRIHKVTEGDTYANIASRYNLNLDALLNLNGMRAEEVRSLKNGDLVELQKQRVLVELVDASGKGFHNEDPMQYEFYDITGGNFLTVYGRGFPTVDGVLSRCQIRCRLGSVTQVPASVISDSKLLCPIVPLPTNELDRGNQESQQSIVRSVQVGVTANGVDFDVSGTMLTYYRNVLCVDPEDLARFSVPDIALVAVPKSFRHIVPVSSRTFLSLLAPDGVKEVSERFGFKHAADVDVNAQGTPLLSSIFRRMKEISSAKIFILVNADIILFPDILAVIQSTAKRFSDFLIVGRRHNTDSTFLGDWVPCGTFGSRGTEPELVEKARESEDWNQLREHAKLHGTEHTRWALDYFVLTRDLFQSVPDFAFGRPAYDNWFVRSVIEMGRPVIDASSLVVAIHQAHSYAHVNAKEKREAENSEEEAWRKAMKKQGKELVRDSWEKLQSEEIQKNFALAGPNVKLGTSDHTSWVAMVCV</sequence>
<evidence type="ECO:0000313" key="4">
    <source>
        <dbReference type="EMBL" id="EKX31566.1"/>
    </source>
</evidence>
<dbReference type="PANTHER" id="PTHR47483">
    <property type="entry name" value="BETA-ARABINOFURANOSYLTRANSFERASE RAY1"/>
    <property type="match status" value="1"/>
</dbReference>
<keyword evidence="2" id="KW-0472">Membrane</keyword>
<dbReference type="Pfam" id="PF01476">
    <property type="entry name" value="LysM"/>
    <property type="match status" value="1"/>
</dbReference>
<dbReference type="SUPFAM" id="SSF54106">
    <property type="entry name" value="LysM domain"/>
    <property type="match status" value="1"/>
</dbReference>
<reference evidence="6" key="2">
    <citation type="submission" date="2012-11" db="EMBL/GenBank/DDBJ databases">
        <authorList>
            <person name="Kuo A."/>
            <person name="Curtis B.A."/>
            <person name="Tanifuji G."/>
            <person name="Burki F."/>
            <person name="Gruber A."/>
            <person name="Irimia M."/>
            <person name="Maruyama S."/>
            <person name="Arias M.C."/>
            <person name="Ball S.G."/>
            <person name="Gile G.H."/>
            <person name="Hirakawa Y."/>
            <person name="Hopkins J.F."/>
            <person name="Rensing S.A."/>
            <person name="Schmutz J."/>
            <person name="Symeonidi A."/>
            <person name="Elias M."/>
            <person name="Eveleigh R.J."/>
            <person name="Herman E.K."/>
            <person name="Klute M.J."/>
            <person name="Nakayama T."/>
            <person name="Obornik M."/>
            <person name="Reyes-Prieto A."/>
            <person name="Armbrust E.V."/>
            <person name="Aves S.J."/>
            <person name="Beiko R.G."/>
            <person name="Coutinho P."/>
            <person name="Dacks J.B."/>
            <person name="Durnford D.G."/>
            <person name="Fast N.M."/>
            <person name="Green B.R."/>
            <person name="Grisdale C."/>
            <person name="Hempe F."/>
            <person name="Henrissat B."/>
            <person name="Hoppner M.P."/>
            <person name="Ishida K.-I."/>
            <person name="Kim E."/>
            <person name="Koreny L."/>
            <person name="Kroth P.G."/>
            <person name="Liu Y."/>
            <person name="Malik S.-B."/>
            <person name="Maier U.G."/>
            <person name="McRose D."/>
            <person name="Mock T."/>
            <person name="Neilson J.A."/>
            <person name="Onodera N.T."/>
            <person name="Poole A.M."/>
            <person name="Pritham E.J."/>
            <person name="Richards T.A."/>
            <person name="Rocap G."/>
            <person name="Roy S.W."/>
            <person name="Sarai C."/>
            <person name="Schaack S."/>
            <person name="Shirato S."/>
            <person name="Slamovits C.H."/>
            <person name="Spencer D.F."/>
            <person name="Suzuki S."/>
            <person name="Worden A.Z."/>
            <person name="Zauner S."/>
            <person name="Barry K."/>
            <person name="Bell C."/>
            <person name="Bharti A.K."/>
            <person name="Crow J.A."/>
            <person name="Grimwood J."/>
            <person name="Kramer R."/>
            <person name="Lindquist E."/>
            <person name="Lucas S."/>
            <person name="Salamov A."/>
            <person name="McFadden G.I."/>
            <person name="Lane C.E."/>
            <person name="Keeling P.J."/>
            <person name="Gray M.W."/>
            <person name="Grigoriev I.V."/>
            <person name="Archibald J.M."/>
        </authorList>
    </citation>
    <scope>NUCLEOTIDE SEQUENCE</scope>
    <source>
        <strain evidence="6">CCMP2712</strain>
    </source>
</reference>
<dbReference type="PaxDb" id="55529-EKX31566"/>
<feature type="domain" description="LysM" evidence="3">
    <location>
        <begin position="203"/>
        <end position="249"/>
    </location>
</feature>
<gene>
    <name evidence="4" type="ORF">GUITHDRAFT_122239</name>
</gene>
<dbReference type="GeneID" id="17288295"/>
<protein>
    <recommendedName>
        <fullName evidence="3">LysM domain-containing protein</fullName>
    </recommendedName>
</protein>
<evidence type="ECO:0000259" key="3">
    <source>
        <dbReference type="PROSITE" id="PS51782"/>
    </source>
</evidence>
<dbReference type="PROSITE" id="PS51782">
    <property type="entry name" value="LYSM"/>
    <property type="match status" value="1"/>
</dbReference>
<dbReference type="OrthoDB" id="540503at2759"/>
<evidence type="ECO:0000313" key="5">
    <source>
        <dbReference type="EnsemblProtists" id="EKX31566"/>
    </source>
</evidence>
<dbReference type="GO" id="GO:0016757">
    <property type="term" value="F:glycosyltransferase activity"/>
    <property type="evidence" value="ECO:0007669"/>
    <property type="project" value="InterPro"/>
</dbReference>
<dbReference type="KEGG" id="gtt:GUITHDRAFT_122239"/>
<dbReference type="InterPro" id="IPR013783">
    <property type="entry name" value="Ig-like_fold"/>
</dbReference>
<dbReference type="Gene3D" id="2.60.40.10">
    <property type="entry name" value="Immunoglobulins"/>
    <property type="match status" value="1"/>
</dbReference>
<dbReference type="RefSeq" id="XP_005818546.1">
    <property type="nucleotide sequence ID" value="XM_005818489.1"/>
</dbReference>
<evidence type="ECO:0000256" key="2">
    <source>
        <dbReference type="SAM" id="Phobius"/>
    </source>
</evidence>
<feature type="transmembrane region" description="Helical" evidence="2">
    <location>
        <begin position="27"/>
        <end position="46"/>
    </location>
</feature>
<dbReference type="InterPro" id="IPR018392">
    <property type="entry name" value="LysM"/>
</dbReference>
<reference evidence="5" key="3">
    <citation type="submission" date="2015-06" db="UniProtKB">
        <authorList>
            <consortium name="EnsemblProtists"/>
        </authorList>
    </citation>
    <scope>IDENTIFICATION</scope>
</reference>
<dbReference type="AlphaFoldDB" id="L1I5P8"/>
<dbReference type="InterPro" id="IPR044575">
    <property type="entry name" value="RAY1-like"/>
</dbReference>
<dbReference type="Gene3D" id="3.10.350.10">
    <property type="entry name" value="LysM domain"/>
    <property type="match status" value="1"/>
</dbReference>
<reference evidence="4 6" key="1">
    <citation type="journal article" date="2012" name="Nature">
        <title>Algal genomes reveal evolutionary mosaicism and the fate of nucleomorphs.</title>
        <authorList>
            <consortium name="DOE Joint Genome Institute"/>
            <person name="Curtis B.A."/>
            <person name="Tanifuji G."/>
            <person name="Burki F."/>
            <person name="Gruber A."/>
            <person name="Irimia M."/>
            <person name="Maruyama S."/>
            <person name="Arias M.C."/>
            <person name="Ball S.G."/>
            <person name="Gile G.H."/>
            <person name="Hirakawa Y."/>
            <person name="Hopkins J.F."/>
            <person name="Kuo A."/>
            <person name="Rensing S.A."/>
            <person name="Schmutz J."/>
            <person name="Symeonidi A."/>
            <person name="Elias M."/>
            <person name="Eveleigh R.J."/>
            <person name="Herman E.K."/>
            <person name="Klute M.J."/>
            <person name="Nakayama T."/>
            <person name="Obornik M."/>
            <person name="Reyes-Prieto A."/>
            <person name="Armbrust E.V."/>
            <person name="Aves S.J."/>
            <person name="Beiko R.G."/>
            <person name="Coutinho P."/>
            <person name="Dacks J.B."/>
            <person name="Durnford D.G."/>
            <person name="Fast N.M."/>
            <person name="Green B.R."/>
            <person name="Grisdale C.J."/>
            <person name="Hempel F."/>
            <person name="Henrissat B."/>
            <person name="Hoppner M.P."/>
            <person name="Ishida K."/>
            <person name="Kim E."/>
            <person name="Koreny L."/>
            <person name="Kroth P.G."/>
            <person name="Liu Y."/>
            <person name="Malik S.B."/>
            <person name="Maier U.G."/>
            <person name="McRose D."/>
            <person name="Mock T."/>
            <person name="Neilson J.A."/>
            <person name="Onodera N.T."/>
            <person name="Poole A.M."/>
            <person name="Pritham E.J."/>
            <person name="Richards T.A."/>
            <person name="Rocap G."/>
            <person name="Roy S.W."/>
            <person name="Sarai C."/>
            <person name="Schaack S."/>
            <person name="Shirato S."/>
            <person name="Slamovits C.H."/>
            <person name="Spencer D.F."/>
            <person name="Suzuki S."/>
            <person name="Worden A.Z."/>
            <person name="Zauner S."/>
            <person name="Barry K."/>
            <person name="Bell C."/>
            <person name="Bharti A.K."/>
            <person name="Crow J.A."/>
            <person name="Grimwood J."/>
            <person name="Kramer R."/>
            <person name="Lindquist E."/>
            <person name="Lucas S."/>
            <person name="Salamov A."/>
            <person name="McFadden G.I."/>
            <person name="Lane C.E."/>
            <person name="Keeling P.J."/>
            <person name="Gray M.W."/>
            <person name="Grigoriev I.V."/>
            <person name="Archibald J.M."/>
        </authorList>
    </citation>
    <scope>NUCLEOTIDE SEQUENCE</scope>
    <source>
        <strain evidence="4 6">CCMP2712</strain>
    </source>
</reference>
<proteinExistence type="predicted"/>
<dbReference type="Proteomes" id="UP000011087">
    <property type="component" value="Unassembled WGS sequence"/>
</dbReference>